<keyword evidence="2" id="KW-1185">Reference proteome</keyword>
<protein>
    <submittedName>
        <fullName evidence="1">Uncharacterized protein</fullName>
    </submittedName>
</protein>
<gene>
    <name evidence="1" type="ORF">T4B_9155</name>
</gene>
<sequence length="68" mass="7556">MLTGSLLNRAQSDEQYVFHMLLKNASSADEYSEKEGSCEGTIDMGIKAQDLTAPFVNLDQPYRKSVVL</sequence>
<dbReference type="Proteomes" id="UP000054805">
    <property type="component" value="Unassembled WGS sequence"/>
</dbReference>
<proteinExistence type="predicted"/>
<dbReference type="EMBL" id="JYDS01000144">
    <property type="protein sequence ID" value="KRZ23447.1"/>
    <property type="molecule type" value="Genomic_DNA"/>
</dbReference>
<reference evidence="1 2" key="1">
    <citation type="submission" date="2015-01" db="EMBL/GenBank/DDBJ databases">
        <title>Evolution of Trichinella species and genotypes.</title>
        <authorList>
            <person name="Korhonen P.K."/>
            <person name="Edoardo P."/>
            <person name="Giuseppe L.R."/>
            <person name="Gasser R.B."/>
        </authorList>
    </citation>
    <scope>NUCLEOTIDE SEQUENCE [LARGE SCALE GENOMIC DNA]</scope>
    <source>
        <strain evidence="1">ISS588</strain>
    </source>
</reference>
<organism evidence="1 2">
    <name type="scientific">Trichinella pseudospiralis</name>
    <name type="common">Parasitic roundworm</name>
    <dbReference type="NCBI Taxonomy" id="6337"/>
    <lineage>
        <taxon>Eukaryota</taxon>
        <taxon>Metazoa</taxon>
        <taxon>Ecdysozoa</taxon>
        <taxon>Nematoda</taxon>
        <taxon>Enoplea</taxon>
        <taxon>Dorylaimia</taxon>
        <taxon>Trichinellida</taxon>
        <taxon>Trichinellidae</taxon>
        <taxon>Trichinella</taxon>
    </lineage>
</organism>
<accession>A0A0V1ILJ5</accession>
<comment type="caution">
    <text evidence="1">The sequence shown here is derived from an EMBL/GenBank/DDBJ whole genome shotgun (WGS) entry which is preliminary data.</text>
</comment>
<dbReference type="AlphaFoldDB" id="A0A0V1ILJ5"/>
<name>A0A0V1ILJ5_TRIPS</name>
<evidence type="ECO:0000313" key="1">
    <source>
        <dbReference type="EMBL" id="KRZ23447.1"/>
    </source>
</evidence>
<evidence type="ECO:0000313" key="2">
    <source>
        <dbReference type="Proteomes" id="UP000054805"/>
    </source>
</evidence>